<dbReference type="Proteomes" id="UP001237642">
    <property type="component" value="Unassembled WGS sequence"/>
</dbReference>
<evidence type="ECO:0000256" key="12">
    <source>
        <dbReference type="ARBA" id="ARBA00023204"/>
    </source>
</evidence>
<protein>
    <submittedName>
        <fullName evidence="17">Protein MICRORCHIDIA like</fullName>
    </submittedName>
</protein>
<sequence length="854" mass="96236">MSRGHIGDLCREQYTGEAVKTVKSEPDVVERSMELRAHNKPVLDNFKQCKAHHGQEPEDNRSSSAVSTGQSGTSALDQEKSQFDDTSPCSTSQISSAPLCRQFWKAGKYDDGVAPKSNLQNGTNHLHIHPKFLHSNATSHKWAFGAIAELIDNSVDEIQNGATFVIIDKTLNPKNGASALLIQDDGGGMGPEAMRRCLSFGFSNKKSKSAIGQYGNGFKTSSMRLGADVIVFSRHMKNRNMTQSIGLLSYSFLTQMGHDRIVVPMVDYEFNTSTDTMDFLQWQSKENYMHNLSILLEWSPYSTEIELLKQFEDIGYHGTKIIIYNLWFNDEKNVELDFESDMEDIRIDVESNKLKGENEEKGEKGKKRKSETEQHIANRLRFSLRAYLSVLYLRLPGSFCMLLRGQVVEYHNIATDLKYPEFIVYRPHNGRCVEGEVITTIGFLKEAPNVNIYGFNVYYKNRLILPFWRPANFTNNRGRGVVGVLEANFIEPSHNKQDFEKTSIFQKLEVRLKEMTLEYWDHHCGYLGYTVTKKPRALMTSPMTSDSSTQRGAKQPVTLSTNFASAGKALTAAGTNRPPVVASSNELGRIPGHQLCNEVNSQGASLKRRNSECEESEKVKRKAVARDNVVNTRQRLEVEPTTSTSELLEDQEPINIMQENRKLLAQCLENERTEEVLQEKVMTHVSPDLGTQHGSKQPVMLSKNFTSAANALNAAGSCIPPVIASSNQLARTPCQQTFNQINSQGEGLKKRDSDRQRESKKVKRKAVVVANVLDSNPCLEAEPTTDTGKLLEDQRAIMVMQQNRKLHAKCLENERKEAVLNQKVTTLKNELREAQNQYTRLLAESQLLEKLKLH</sequence>
<evidence type="ECO:0000256" key="11">
    <source>
        <dbReference type="ARBA" id="ARBA00023158"/>
    </source>
</evidence>
<feature type="compositionally biased region" description="Polar residues" evidence="15">
    <location>
        <begin position="62"/>
        <end position="76"/>
    </location>
</feature>
<comment type="subcellular location">
    <subcellularLocation>
        <location evidence="1">Nucleus</location>
    </subcellularLocation>
</comment>
<keyword evidence="7" id="KW-0378">Hydrolase</keyword>
<keyword evidence="11" id="KW-0943">RNA-mediated gene silencing</keyword>
<evidence type="ECO:0000256" key="2">
    <source>
        <dbReference type="ARBA" id="ARBA00007845"/>
    </source>
</evidence>
<feature type="domain" description="Morc S5" evidence="16">
    <location>
        <begin position="382"/>
        <end position="520"/>
    </location>
</feature>
<dbReference type="Pfam" id="PF13589">
    <property type="entry name" value="HATPase_c_3"/>
    <property type="match status" value="1"/>
</dbReference>
<dbReference type="Pfam" id="PF17942">
    <property type="entry name" value="Morc6_S5"/>
    <property type="match status" value="1"/>
</dbReference>
<evidence type="ECO:0000256" key="9">
    <source>
        <dbReference type="ARBA" id="ARBA00022853"/>
    </source>
</evidence>
<dbReference type="FunFam" id="3.30.565.10:FF:000075">
    <property type="entry name" value="MORC family CW-type zinc finger protein 4"/>
    <property type="match status" value="1"/>
</dbReference>
<dbReference type="InterPro" id="IPR036890">
    <property type="entry name" value="HATPase_C_sf"/>
</dbReference>
<feature type="compositionally biased region" description="Basic and acidic residues" evidence="15">
    <location>
        <begin position="747"/>
        <end position="759"/>
    </location>
</feature>
<dbReference type="GO" id="GO:0031349">
    <property type="term" value="P:positive regulation of defense response"/>
    <property type="evidence" value="ECO:0007669"/>
    <property type="project" value="UniProtKB-ARBA"/>
</dbReference>
<evidence type="ECO:0000256" key="15">
    <source>
        <dbReference type="SAM" id="MobiDB-lite"/>
    </source>
</evidence>
<keyword evidence="12" id="KW-0234">DNA repair</keyword>
<dbReference type="GO" id="GO:0031047">
    <property type="term" value="P:regulatory ncRNA-mediated gene silencing"/>
    <property type="evidence" value="ECO:0007669"/>
    <property type="project" value="UniProtKB-KW"/>
</dbReference>
<name>A0AAD8HAV9_9APIA</name>
<keyword evidence="9" id="KW-0156">Chromatin regulator</keyword>
<dbReference type="PANTHER" id="PTHR23336">
    <property type="entry name" value="ZINC FINGER CW-TYPE COILED-COIL DOMAIN PROTEIN 3"/>
    <property type="match status" value="1"/>
</dbReference>
<evidence type="ECO:0000256" key="5">
    <source>
        <dbReference type="ARBA" id="ARBA00022759"/>
    </source>
</evidence>
<dbReference type="InterPro" id="IPR041006">
    <property type="entry name" value="Morc_S5"/>
</dbReference>
<feature type="compositionally biased region" description="Polar residues" evidence="15">
    <location>
        <begin position="84"/>
        <end position="94"/>
    </location>
</feature>
<dbReference type="GO" id="GO:0006325">
    <property type="term" value="P:chromatin organization"/>
    <property type="evidence" value="ECO:0007669"/>
    <property type="project" value="UniProtKB-KW"/>
</dbReference>
<keyword evidence="10 14" id="KW-0175">Coiled coil</keyword>
<dbReference type="GO" id="GO:0016887">
    <property type="term" value="F:ATP hydrolysis activity"/>
    <property type="evidence" value="ECO:0007669"/>
    <property type="project" value="InterPro"/>
</dbReference>
<dbReference type="Gene3D" id="3.30.565.10">
    <property type="entry name" value="Histidine kinase-like ATPase, C-terminal domain"/>
    <property type="match status" value="1"/>
</dbReference>
<keyword evidence="13" id="KW-0539">Nucleus</keyword>
<keyword evidence="18" id="KW-1185">Reference proteome</keyword>
<dbReference type="InterPro" id="IPR045261">
    <property type="entry name" value="MORC_ATPase"/>
</dbReference>
<dbReference type="PANTHER" id="PTHR23336:SF44">
    <property type="entry name" value="PROTEIN MICRORCHIDIA 6"/>
    <property type="match status" value="1"/>
</dbReference>
<evidence type="ECO:0000256" key="7">
    <source>
        <dbReference type="ARBA" id="ARBA00022801"/>
    </source>
</evidence>
<dbReference type="SUPFAM" id="SSF55874">
    <property type="entry name" value="ATPase domain of HSP90 chaperone/DNA topoisomerase II/histidine kinase"/>
    <property type="match status" value="1"/>
</dbReference>
<comment type="similarity">
    <text evidence="2">Belongs to the MORC ATPase protein family.</text>
</comment>
<evidence type="ECO:0000256" key="3">
    <source>
        <dbReference type="ARBA" id="ARBA00022722"/>
    </source>
</evidence>
<feature type="coiled-coil region" evidence="14">
    <location>
        <begin position="817"/>
        <end position="851"/>
    </location>
</feature>
<gene>
    <name evidence="17" type="ORF">POM88_038689</name>
</gene>
<comment type="caution">
    <text evidence="17">The sequence shown here is derived from an EMBL/GenBank/DDBJ whole genome shotgun (WGS) entry which is preliminary data.</text>
</comment>
<evidence type="ECO:0000259" key="16">
    <source>
        <dbReference type="Pfam" id="PF17942"/>
    </source>
</evidence>
<organism evidence="17 18">
    <name type="scientific">Heracleum sosnowskyi</name>
    <dbReference type="NCBI Taxonomy" id="360622"/>
    <lineage>
        <taxon>Eukaryota</taxon>
        <taxon>Viridiplantae</taxon>
        <taxon>Streptophyta</taxon>
        <taxon>Embryophyta</taxon>
        <taxon>Tracheophyta</taxon>
        <taxon>Spermatophyta</taxon>
        <taxon>Magnoliopsida</taxon>
        <taxon>eudicotyledons</taxon>
        <taxon>Gunneridae</taxon>
        <taxon>Pentapetalae</taxon>
        <taxon>asterids</taxon>
        <taxon>campanulids</taxon>
        <taxon>Apiales</taxon>
        <taxon>Apiaceae</taxon>
        <taxon>Apioideae</taxon>
        <taxon>apioid superclade</taxon>
        <taxon>Tordylieae</taxon>
        <taxon>Tordyliinae</taxon>
        <taxon>Heracleum</taxon>
    </lineage>
</organism>
<evidence type="ECO:0000313" key="18">
    <source>
        <dbReference type="Proteomes" id="UP001237642"/>
    </source>
</evidence>
<keyword evidence="4" id="KW-0547">Nucleotide-binding</keyword>
<dbReference type="GO" id="GO:0005634">
    <property type="term" value="C:nucleus"/>
    <property type="evidence" value="ECO:0007669"/>
    <property type="project" value="UniProtKB-SubCell"/>
</dbReference>
<keyword evidence="5" id="KW-0255">Endonuclease</keyword>
<keyword evidence="3" id="KW-0540">Nuclease</keyword>
<feature type="region of interest" description="Disordered" evidence="15">
    <location>
        <begin position="50"/>
        <end position="94"/>
    </location>
</feature>
<evidence type="ECO:0000313" key="17">
    <source>
        <dbReference type="EMBL" id="KAK1363128.1"/>
    </source>
</evidence>
<evidence type="ECO:0000256" key="14">
    <source>
        <dbReference type="SAM" id="Coils"/>
    </source>
</evidence>
<dbReference type="GO" id="GO:0004519">
    <property type="term" value="F:endonuclease activity"/>
    <property type="evidence" value="ECO:0007669"/>
    <property type="project" value="UniProtKB-KW"/>
</dbReference>
<evidence type="ECO:0000256" key="1">
    <source>
        <dbReference type="ARBA" id="ARBA00004123"/>
    </source>
</evidence>
<evidence type="ECO:0000256" key="10">
    <source>
        <dbReference type="ARBA" id="ARBA00023054"/>
    </source>
</evidence>
<reference evidence="17" key="1">
    <citation type="submission" date="2023-02" db="EMBL/GenBank/DDBJ databases">
        <title>Genome of toxic invasive species Heracleum sosnowskyi carries increased number of genes despite the absence of recent whole-genome duplications.</title>
        <authorList>
            <person name="Schelkunov M."/>
            <person name="Shtratnikova V."/>
            <person name="Makarenko M."/>
            <person name="Klepikova A."/>
            <person name="Omelchenko D."/>
            <person name="Novikova G."/>
            <person name="Obukhova E."/>
            <person name="Bogdanov V."/>
            <person name="Penin A."/>
            <person name="Logacheva M."/>
        </authorList>
    </citation>
    <scope>NUCLEOTIDE SEQUENCE</scope>
    <source>
        <strain evidence="17">Hsosn_3</strain>
        <tissue evidence="17">Leaf</tissue>
    </source>
</reference>
<dbReference type="GO" id="GO:0005524">
    <property type="term" value="F:ATP binding"/>
    <property type="evidence" value="ECO:0007669"/>
    <property type="project" value="UniProtKB-KW"/>
</dbReference>
<evidence type="ECO:0000256" key="4">
    <source>
        <dbReference type="ARBA" id="ARBA00022741"/>
    </source>
</evidence>
<keyword evidence="6" id="KW-0227">DNA damage</keyword>
<dbReference type="GO" id="GO:0006281">
    <property type="term" value="P:DNA repair"/>
    <property type="evidence" value="ECO:0007669"/>
    <property type="project" value="UniProtKB-KW"/>
</dbReference>
<keyword evidence="8" id="KW-0067">ATP-binding</keyword>
<dbReference type="AlphaFoldDB" id="A0AAD8HAV9"/>
<evidence type="ECO:0000256" key="6">
    <source>
        <dbReference type="ARBA" id="ARBA00022763"/>
    </source>
</evidence>
<accession>A0AAD8HAV9</accession>
<evidence type="ECO:0000256" key="13">
    <source>
        <dbReference type="ARBA" id="ARBA00023242"/>
    </source>
</evidence>
<dbReference type="EMBL" id="JAUIZM010000009">
    <property type="protein sequence ID" value="KAK1363128.1"/>
    <property type="molecule type" value="Genomic_DNA"/>
</dbReference>
<evidence type="ECO:0000256" key="8">
    <source>
        <dbReference type="ARBA" id="ARBA00022840"/>
    </source>
</evidence>
<feature type="region of interest" description="Disordered" evidence="15">
    <location>
        <begin position="740"/>
        <end position="761"/>
    </location>
</feature>
<reference evidence="17" key="2">
    <citation type="submission" date="2023-05" db="EMBL/GenBank/DDBJ databases">
        <authorList>
            <person name="Schelkunov M.I."/>
        </authorList>
    </citation>
    <scope>NUCLEOTIDE SEQUENCE</scope>
    <source>
        <strain evidence="17">Hsosn_3</strain>
        <tissue evidence="17">Leaf</tissue>
    </source>
</reference>
<proteinExistence type="inferred from homology"/>